<proteinExistence type="predicted"/>
<accession>A0A0D2NW07</accession>
<dbReference type="AlphaFoldDB" id="A0A0D2NW07"/>
<dbReference type="OMA" id="VDIMLMP"/>
<evidence type="ECO:0000313" key="2">
    <source>
        <dbReference type="EMBL" id="KJA12705.1"/>
    </source>
</evidence>
<dbReference type="Pfam" id="PF17921">
    <property type="entry name" value="Integrase_H2C2"/>
    <property type="match status" value="1"/>
</dbReference>
<keyword evidence="3" id="KW-1185">Reference proteome</keyword>
<protein>
    <recommendedName>
        <fullName evidence="1">Integrase zinc-binding domain-containing protein</fullName>
    </recommendedName>
</protein>
<dbReference type="Proteomes" id="UP000054270">
    <property type="component" value="Unassembled WGS sequence"/>
</dbReference>
<gene>
    <name evidence="2" type="ORF">HYPSUDRAFT_110240</name>
</gene>
<feature type="non-terminal residue" evidence="2">
    <location>
        <position position="122"/>
    </location>
</feature>
<evidence type="ECO:0000313" key="3">
    <source>
        <dbReference type="Proteomes" id="UP000054270"/>
    </source>
</evidence>
<evidence type="ECO:0000259" key="1">
    <source>
        <dbReference type="Pfam" id="PF17921"/>
    </source>
</evidence>
<dbReference type="InterPro" id="IPR041588">
    <property type="entry name" value="Integrase_H2C2"/>
</dbReference>
<reference evidence="3" key="1">
    <citation type="submission" date="2014-04" db="EMBL/GenBank/DDBJ databases">
        <title>Evolutionary Origins and Diversification of the Mycorrhizal Mutualists.</title>
        <authorList>
            <consortium name="DOE Joint Genome Institute"/>
            <consortium name="Mycorrhizal Genomics Consortium"/>
            <person name="Kohler A."/>
            <person name="Kuo A."/>
            <person name="Nagy L.G."/>
            <person name="Floudas D."/>
            <person name="Copeland A."/>
            <person name="Barry K.W."/>
            <person name="Cichocki N."/>
            <person name="Veneault-Fourrey C."/>
            <person name="LaButti K."/>
            <person name="Lindquist E.A."/>
            <person name="Lipzen A."/>
            <person name="Lundell T."/>
            <person name="Morin E."/>
            <person name="Murat C."/>
            <person name="Riley R."/>
            <person name="Ohm R."/>
            <person name="Sun H."/>
            <person name="Tunlid A."/>
            <person name="Henrissat B."/>
            <person name="Grigoriev I.V."/>
            <person name="Hibbett D.S."/>
            <person name="Martin F."/>
        </authorList>
    </citation>
    <scope>NUCLEOTIDE SEQUENCE [LARGE SCALE GENOMIC DNA]</scope>
    <source>
        <strain evidence="3">FD-334 SS-4</strain>
    </source>
</reference>
<dbReference type="EMBL" id="KN817974">
    <property type="protein sequence ID" value="KJA12705.1"/>
    <property type="molecule type" value="Genomic_DNA"/>
</dbReference>
<dbReference type="Gene3D" id="1.10.340.70">
    <property type="match status" value="1"/>
</dbReference>
<dbReference type="STRING" id="945553.A0A0D2NW07"/>
<organism evidence="2 3">
    <name type="scientific">Hypholoma sublateritium (strain FD-334 SS-4)</name>
    <dbReference type="NCBI Taxonomy" id="945553"/>
    <lineage>
        <taxon>Eukaryota</taxon>
        <taxon>Fungi</taxon>
        <taxon>Dikarya</taxon>
        <taxon>Basidiomycota</taxon>
        <taxon>Agaricomycotina</taxon>
        <taxon>Agaricomycetes</taxon>
        <taxon>Agaricomycetidae</taxon>
        <taxon>Agaricales</taxon>
        <taxon>Agaricineae</taxon>
        <taxon>Strophariaceae</taxon>
        <taxon>Hypholoma</taxon>
    </lineage>
</organism>
<dbReference type="OrthoDB" id="446925at2759"/>
<feature type="domain" description="Integrase zinc-binding" evidence="1">
    <location>
        <begin position="5"/>
        <end position="51"/>
    </location>
</feature>
<feature type="non-terminal residue" evidence="2">
    <location>
        <position position="1"/>
    </location>
</feature>
<sequence>RHFALLIQAHTELGHKGIFTVRVRLLERFWWPSLDADVKWFIRTCHECQLRLTQRVIIPPTVPPPMPLFRKWYMDTFLMPASRGYRYAVHARCSLSSYPEGQKLRAETADAIARFLWERILC</sequence>
<name>A0A0D2NW07_HYPSF</name>